<dbReference type="EMBL" id="BGZN01000148">
    <property type="protein sequence ID" value="GBR75069.1"/>
    <property type="molecule type" value="Genomic_DNA"/>
</dbReference>
<comment type="caution">
    <text evidence="1">The sequence shown here is derived from an EMBL/GenBank/DDBJ whole genome shotgun (WGS) entry which is preliminary data.</text>
</comment>
<dbReference type="Proteomes" id="UP000269352">
    <property type="component" value="Unassembled WGS sequence"/>
</dbReference>
<name>A0A388TES7_TERA1</name>
<dbReference type="AlphaFoldDB" id="A0A388TES7"/>
<organism evidence="1 2">
    <name type="scientific">Termititenax aidoneus</name>
    <dbReference type="NCBI Taxonomy" id="2218524"/>
    <lineage>
        <taxon>Bacteria</taxon>
        <taxon>Bacillati</taxon>
        <taxon>Candidatus Margulisiibacteriota</taxon>
        <taxon>Candidatus Termititenacia</taxon>
        <taxon>Candidatus Termititenacales</taxon>
        <taxon>Candidatus Termititenacaceae</taxon>
        <taxon>Candidatus Termititenax</taxon>
    </lineage>
</organism>
<reference evidence="1 2" key="1">
    <citation type="journal article" date="2019" name="ISME J.">
        <title>Genome analyses of uncultured TG2/ZB3 bacteria in 'Margulisbacteria' specifically attached to ectosymbiotic spirochetes of protists in the termite gut.</title>
        <authorList>
            <person name="Utami Y.D."/>
            <person name="Kuwahara H."/>
            <person name="Igai K."/>
            <person name="Murakami T."/>
            <person name="Sugaya K."/>
            <person name="Morikawa T."/>
            <person name="Nagura Y."/>
            <person name="Yuki M."/>
            <person name="Deevong P."/>
            <person name="Inoue T."/>
            <person name="Kihara K."/>
            <person name="Lo N."/>
            <person name="Yamada A."/>
            <person name="Ohkuma M."/>
            <person name="Hongoh Y."/>
        </authorList>
    </citation>
    <scope>NUCLEOTIDE SEQUENCE [LARGE SCALE GENOMIC DNA]</scope>
    <source>
        <strain evidence="1">NkOx7-01</strain>
    </source>
</reference>
<evidence type="ECO:0000313" key="1">
    <source>
        <dbReference type="EMBL" id="GBR75069.1"/>
    </source>
</evidence>
<gene>
    <name evidence="1" type="ORF">NO1_2131</name>
</gene>
<accession>A0A388TES7</accession>
<proteinExistence type="predicted"/>
<protein>
    <submittedName>
        <fullName evidence="1">Uncharacterized protein</fullName>
    </submittedName>
</protein>
<sequence length="52" mass="5897">PENCNDKQQKINPRTFLNIEKTPTEVFSKIIFSQSCLEKIFLADALIEKGGV</sequence>
<keyword evidence="2" id="KW-1185">Reference proteome</keyword>
<feature type="non-terminal residue" evidence="1">
    <location>
        <position position="1"/>
    </location>
</feature>
<evidence type="ECO:0000313" key="2">
    <source>
        <dbReference type="Proteomes" id="UP000269352"/>
    </source>
</evidence>